<evidence type="ECO:0000313" key="2">
    <source>
        <dbReference type="Proteomes" id="UP000828390"/>
    </source>
</evidence>
<organism evidence="1 2">
    <name type="scientific">Dreissena polymorpha</name>
    <name type="common">Zebra mussel</name>
    <name type="synonym">Mytilus polymorpha</name>
    <dbReference type="NCBI Taxonomy" id="45954"/>
    <lineage>
        <taxon>Eukaryota</taxon>
        <taxon>Metazoa</taxon>
        <taxon>Spiralia</taxon>
        <taxon>Lophotrochozoa</taxon>
        <taxon>Mollusca</taxon>
        <taxon>Bivalvia</taxon>
        <taxon>Autobranchia</taxon>
        <taxon>Heteroconchia</taxon>
        <taxon>Euheterodonta</taxon>
        <taxon>Imparidentia</taxon>
        <taxon>Neoheterodontei</taxon>
        <taxon>Myida</taxon>
        <taxon>Dreissenoidea</taxon>
        <taxon>Dreissenidae</taxon>
        <taxon>Dreissena</taxon>
    </lineage>
</organism>
<accession>A0A9D4KRT5</accession>
<proteinExistence type="predicted"/>
<keyword evidence="2" id="KW-1185">Reference proteome</keyword>
<sequence>MVYSKFCYASLRNQHVLLLRSSPRFASRSVTLCCDQHDWLPRSTTFRYVLLRSPTTKPLCCDLLRFDRLENESGQSW</sequence>
<name>A0A9D4KRT5_DREPO</name>
<dbReference type="Proteomes" id="UP000828390">
    <property type="component" value="Unassembled WGS sequence"/>
</dbReference>
<reference evidence="1" key="1">
    <citation type="journal article" date="2019" name="bioRxiv">
        <title>The Genome of the Zebra Mussel, Dreissena polymorpha: A Resource for Invasive Species Research.</title>
        <authorList>
            <person name="McCartney M.A."/>
            <person name="Auch B."/>
            <person name="Kono T."/>
            <person name="Mallez S."/>
            <person name="Zhang Y."/>
            <person name="Obille A."/>
            <person name="Becker A."/>
            <person name="Abrahante J.E."/>
            <person name="Garbe J."/>
            <person name="Badalamenti J.P."/>
            <person name="Herman A."/>
            <person name="Mangelson H."/>
            <person name="Liachko I."/>
            <person name="Sullivan S."/>
            <person name="Sone E.D."/>
            <person name="Koren S."/>
            <person name="Silverstein K.A.T."/>
            <person name="Beckman K.B."/>
            <person name="Gohl D.M."/>
        </authorList>
    </citation>
    <scope>NUCLEOTIDE SEQUENCE</scope>
    <source>
        <strain evidence="1">Duluth1</strain>
        <tissue evidence="1">Whole animal</tissue>
    </source>
</reference>
<comment type="caution">
    <text evidence="1">The sequence shown here is derived from an EMBL/GenBank/DDBJ whole genome shotgun (WGS) entry which is preliminary data.</text>
</comment>
<evidence type="ECO:0000313" key="1">
    <source>
        <dbReference type="EMBL" id="KAH3844524.1"/>
    </source>
</evidence>
<gene>
    <name evidence="1" type="ORF">DPMN_086782</name>
</gene>
<protein>
    <submittedName>
        <fullName evidence="1">Uncharacterized protein</fullName>
    </submittedName>
</protein>
<dbReference type="EMBL" id="JAIWYP010000003">
    <property type="protein sequence ID" value="KAH3844524.1"/>
    <property type="molecule type" value="Genomic_DNA"/>
</dbReference>
<reference evidence="1" key="2">
    <citation type="submission" date="2020-11" db="EMBL/GenBank/DDBJ databases">
        <authorList>
            <person name="McCartney M.A."/>
            <person name="Auch B."/>
            <person name="Kono T."/>
            <person name="Mallez S."/>
            <person name="Becker A."/>
            <person name="Gohl D.M."/>
            <person name="Silverstein K.A.T."/>
            <person name="Koren S."/>
            <person name="Bechman K.B."/>
            <person name="Herman A."/>
            <person name="Abrahante J.E."/>
            <person name="Garbe J."/>
        </authorList>
    </citation>
    <scope>NUCLEOTIDE SEQUENCE</scope>
    <source>
        <strain evidence="1">Duluth1</strain>
        <tissue evidence="1">Whole animal</tissue>
    </source>
</reference>
<dbReference type="AlphaFoldDB" id="A0A9D4KRT5"/>